<dbReference type="InterPro" id="IPR015019">
    <property type="entry name" value="LAMTOR3"/>
</dbReference>
<dbReference type="PANTHER" id="PTHR13378">
    <property type="entry name" value="REGULATOR COMPLEX PROTEIN LAMTOR3"/>
    <property type="match status" value="1"/>
</dbReference>
<dbReference type="GO" id="GO:0071986">
    <property type="term" value="C:Ragulator complex"/>
    <property type="evidence" value="ECO:0007669"/>
    <property type="project" value="TreeGrafter"/>
</dbReference>
<dbReference type="SMART" id="SM01278">
    <property type="entry name" value="MAPKK1_Int"/>
    <property type="match status" value="1"/>
</dbReference>
<comment type="similarity">
    <text evidence="1">Belongs to the LAMTOR3 family.</text>
</comment>
<dbReference type="SUPFAM" id="SSF103196">
    <property type="entry name" value="Roadblock/LC7 domain"/>
    <property type="match status" value="1"/>
</dbReference>
<keyword evidence="2" id="KW-1185">Reference proteome</keyword>
<dbReference type="WBParaSite" id="PgB16_g027_t01">
    <property type="protein sequence ID" value="PgB16_g027_t01"/>
    <property type="gene ID" value="PgB16_g027"/>
</dbReference>
<dbReference type="GO" id="GO:0071230">
    <property type="term" value="P:cellular response to amino acid stimulus"/>
    <property type="evidence" value="ECO:0007669"/>
    <property type="project" value="TreeGrafter"/>
</dbReference>
<dbReference type="AlphaFoldDB" id="A0A914ZU57"/>
<dbReference type="GO" id="GO:0032008">
    <property type="term" value="P:positive regulation of TOR signaling"/>
    <property type="evidence" value="ECO:0007669"/>
    <property type="project" value="TreeGrafter"/>
</dbReference>
<dbReference type="Proteomes" id="UP000887569">
    <property type="component" value="Unplaced"/>
</dbReference>
<evidence type="ECO:0000256" key="1">
    <source>
        <dbReference type="ARBA" id="ARBA00005356"/>
    </source>
</evidence>
<protein>
    <submittedName>
        <fullName evidence="3">Roadblock/LAMTOR2 domain-containing protein</fullName>
    </submittedName>
</protein>
<accession>A0A914ZU57</accession>
<reference evidence="3" key="1">
    <citation type="submission" date="2022-11" db="UniProtKB">
        <authorList>
            <consortium name="WormBaseParasite"/>
        </authorList>
    </citation>
    <scope>IDENTIFICATION</scope>
</reference>
<dbReference type="Pfam" id="PF08923">
    <property type="entry name" value="MAPKK1_Int"/>
    <property type="match status" value="1"/>
</dbReference>
<organism evidence="2 3">
    <name type="scientific">Parascaris univalens</name>
    <name type="common">Nematode worm</name>
    <dbReference type="NCBI Taxonomy" id="6257"/>
    <lineage>
        <taxon>Eukaryota</taxon>
        <taxon>Metazoa</taxon>
        <taxon>Ecdysozoa</taxon>
        <taxon>Nematoda</taxon>
        <taxon>Chromadorea</taxon>
        <taxon>Rhabditida</taxon>
        <taxon>Spirurina</taxon>
        <taxon>Ascaridomorpha</taxon>
        <taxon>Ascaridoidea</taxon>
        <taxon>Ascarididae</taxon>
        <taxon>Parascaris</taxon>
    </lineage>
</organism>
<dbReference type="PANTHER" id="PTHR13378:SF1">
    <property type="entry name" value="RAGULATOR COMPLEX PROTEIN LAMTOR3"/>
    <property type="match status" value="1"/>
</dbReference>
<dbReference type="Gene3D" id="3.30.450.30">
    <property type="entry name" value="Dynein light chain 2a, cytoplasmic"/>
    <property type="match status" value="1"/>
</dbReference>
<proteinExistence type="inferred from homology"/>
<evidence type="ECO:0000313" key="2">
    <source>
        <dbReference type="Proteomes" id="UP000887569"/>
    </source>
</evidence>
<name>A0A914ZU57_PARUN</name>
<evidence type="ECO:0000313" key="3">
    <source>
        <dbReference type="WBParaSite" id="PgB16_g027_t01"/>
    </source>
</evidence>
<sequence>LKRMEISRTLQAVLRDTPGIQYIFVTDKEGVPIVGVSESSGEDLRNRTQLINSYQLAVEQVAKLNMGEQKTAIFCYENTELVVLNMKPLTVYIVASSECPVGVLRQLRDRRILIAIGDRRSSIDVSDGQRSLCNQWKRFRRAVRVIRSICAVELLRGGSIFDFYLRGILADFFFSRFGL</sequence>